<feature type="compositionally biased region" description="Polar residues" evidence="3">
    <location>
        <begin position="71"/>
        <end position="80"/>
    </location>
</feature>
<dbReference type="PROSITE" id="PS50068">
    <property type="entry name" value="LDLRA_2"/>
    <property type="match status" value="1"/>
</dbReference>
<dbReference type="InterPro" id="IPR023415">
    <property type="entry name" value="LDLR_class-A_CS"/>
</dbReference>
<feature type="disulfide bond" evidence="2">
    <location>
        <begin position="213"/>
        <end position="228"/>
    </location>
</feature>
<keyword evidence="5" id="KW-0675">Receptor</keyword>
<feature type="region of interest" description="Disordered" evidence="3">
    <location>
        <begin position="366"/>
        <end position="393"/>
    </location>
</feature>
<organism evidence="5 6">
    <name type="scientific">Triplophysa rosa</name>
    <name type="common">Cave loach</name>
    <dbReference type="NCBI Taxonomy" id="992332"/>
    <lineage>
        <taxon>Eukaryota</taxon>
        <taxon>Metazoa</taxon>
        <taxon>Chordata</taxon>
        <taxon>Craniata</taxon>
        <taxon>Vertebrata</taxon>
        <taxon>Euteleostomi</taxon>
        <taxon>Actinopterygii</taxon>
        <taxon>Neopterygii</taxon>
        <taxon>Teleostei</taxon>
        <taxon>Ostariophysi</taxon>
        <taxon>Cypriniformes</taxon>
        <taxon>Nemacheilidae</taxon>
        <taxon>Triplophysa</taxon>
    </lineage>
</organism>
<keyword evidence="6" id="KW-1185">Reference proteome</keyword>
<dbReference type="InterPro" id="IPR036055">
    <property type="entry name" value="LDL_receptor-like_sf"/>
</dbReference>
<keyword evidence="4" id="KW-0472">Membrane</keyword>
<name>A0A9W7W914_TRIRA</name>
<comment type="caution">
    <text evidence="2">Lacks conserved residue(s) required for the propagation of feature annotation.</text>
</comment>
<evidence type="ECO:0000313" key="6">
    <source>
        <dbReference type="Proteomes" id="UP001059041"/>
    </source>
</evidence>
<feature type="region of interest" description="Disordered" evidence="3">
    <location>
        <begin position="56"/>
        <end position="85"/>
    </location>
</feature>
<dbReference type="AlphaFoldDB" id="A0A9W7W914"/>
<proteinExistence type="predicted"/>
<dbReference type="PROSITE" id="PS01209">
    <property type="entry name" value="LDLRA_1"/>
    <property type="match status" value="1"/>
</dbReference>
<reference evidence="5" key="1">
    <citation type="submission" date="2021-02" db="EMBL/GenBank/DDBJ databases">
        <title>Comparative genomics reveals that relaxation of natural selection precedes convergent phenotypic evolution of cavefish.</title>
        <authorList>
            <person name="Peng Z."/>
        </authorList>
    </citation>
    <scope>NUCLEOTIDE SEQUENCE</scope>
    <source>
        <tissue evidence="5">Muscle</tissue>
    </source>
</reference>
<evidence type="ECO:0000256" key="2">
    <source>
        <dbReference type="PROSITE-ProRule" id="PRU00124"/>
    </source>
</evidence>
<gene>
    <name evidence="5" type="ORF">IRJ41_014604</name>
</gene>
<keyword evidence="5" id="KW-0449">Lipoprotein</keyword>
<keyword evidence="4" id="KW-0812">Transmembrane</keyword>
<evidence type="ECO:0000313" key="5">
    <source>
        <dbReference type="EMBL" id="KAI7790605.1"/>
    </source>
</evidence>
<evidence type="ECO:0000256" key="4">
    <source>
        <dbReference type="SAM" id="Phobius"/>
    </source>
</evidence>
<comment type="caution">
    <text evidence="5">The sequence shown here is derived from an EMBL/GenBank/DDBJ whole genome shotgun (WGS) entry which is preliminary data.</text>
</comment>
<evidence type="ECO:0000256" key="1">
    <source>
        <dbReference type="ARBA" id="ARBA00023157"/>
    </source>
</evidence>
<dbReference type="SMART" id="SM00192">
    <property type="entry name" value="LDLa"/>
    <property type="match status" value="1"/>
</dbReference>
<keyword evidence="1 2" id="KW-1015">Disulfide bond</keyword>
<sequence>MTLVNTVDLQPSLPVEHFGDFDTGETVFSGINSNSVLPLPQNLEITLQQDALNETSDSNPTLLIPNRPSDDSCSSSLPKENTNDDDVLSRHATAVVMTAREKHHISQSGVNDVVAVVQEYQAQLLNSLRSQLQTVFNRHSERKIQQEALRIFDSFKDPFAAVSTTYMCHKRKIQFCGSRRSSSWISTKVKSKCAPTFFACANGLHCIIGRFRCNGFRDCPDGSDEDNCKSPGQDFVTLDYRLHYYPGITYAVIGSAMIFVLVVALLALVLHHQRKHSVLLPRRVCHRVACQQSLLLSRLVIIDRGHIHSGGNSLSPQSSYPSEPFRAVHSLQLFPCSQHSTTGVIDFLPSYSQAVLDVGPPWFDLPPPPYPPEDTNDSERELPVYEEPATESIESLQTWTNSLNVDSCCA</sequence>
<dbReference type="EMBL" id="JAFHDT010000064">
    <property type="protein sequence ID" value="KAI7790605.1"/>
    <property type="molecule type" value="Genomic_DNA"/>
</dbReference>
<accession>A0A9W7W914</accession>
<keyword evidence="4" id="KW-1133">Transmembrane helix</keyword>
<dbReference type="Gene3D" id="4.10.400.10">
    <property type="entry name" value="Low-density Lipoprotein Receptor"/>
    <property type="match status" value="1"/>
</dbReference>
<dbReference type="CDD" id="cd00112">
    <property type="entry name" value="LDLa"/>
    <property type="match status" value="1"/>
</dbReference>
<protein>
    <submittedName>
        <fullName evidence="5">Low-density lipoprotein receptor class A domain-containing protein 3-like</fullName>
    </submittedName>
</protein>
<evidence type="ECO:0000256" key="3">
    <source>
        <dbReference type="SAM" id="MobiDB-lite"/>
    </source>
</evidence>
<feature type="transmembrane region" description="Helical" evidence="4">
    <location>
        <begin position="248"/>
        <end position="270"/>
    </location>
</feature>
<dbReference type="SUPFAM" id="SSF57424">
    <property type="entry name" value="LDL receptor-like module"/>
    <property type="match status" value="1"/>
</dbReference>
<dbReference type="Proteomes" id="UP001059041">
    <property type="component" value="Unassembled WGS sequence"/>
</dbReference>
<dbReference type="Pfam" id="PF00057">
    <property type="entry name" value="Ldl_recept_a"/>
    <property type="match status" value="1"/>
</dbReference>
<dbReference type="InterPro" id="IPR002172">
    <property type="entry name" value="LDrepeatLR_classA_rpt"/>
</dbReference>